<keyword evidence="2" id="KW-0678">Repressor</keyword>
<comment type="caution">
    <text evidence="4">The sequence shown here is derived from an EMBL/GenBank/DDBJ whole genome shotgun (WGS) entry which is preliminary data.</text>
</comment>
<evidence type="ECO:0000256" key="3">
    <source>
        <dbReference type="SAM" id="MobiDB-lite"/>
    </source>
</evidence>
<dbReference type="NCBIfam" id="TIGR00090">
    <property type="entry name" value="rsfS_iojap_ybeB"/>
    <property type="match status" value="1"/>
</dbReference>
<evidence type="ECO:0000256" key="1">
    <source>
        <dbReference type="ARBA" id="ARBA00010574"/>
    </source>
</evidence>
<feature type="compositionally biased region" description="Basic and acidic residues" evidence="3">
    <location>
        <begin position="119"/>
        <end position="129"/>
    </location>
</feature>
<feature type="region of interest" description="Disordered" evidence="3">
    <location>
        <begin position="119"/>
        <end position="148"/>
    </location>
</feature>
<proteinExistence type="inferred from homology"/>
<dbReference type="Proteomes" id="UP000561011">
    <property type="component" value="Unassembled WGS sequence"/>
</dbReference>
<evidence type="ECO:0000313" key="4">
    <source>
        <dbReference type="EMBL" id="NYS93537.1"/>
    </source>
</evidence>
<dbReference type="SUPFAM" id="SSF81301">
    <property type="entry name" value="Nucleotidyltransferase"/>
    <property type="match status" value="1"/>
</dbReference>
<dbReference type="EMBL" id="JACBYE010000016">
    <property type="protein sequence ID" value="NYS93537.1"/>
    <property type="molecule type" value="Genomic_DNA"/>
</dbReference>
<dbReference type="FunFam" id="3.30.460.10:FF:000008">
    <property type="entry name" value="Ribosomal silencing factor RsfS"/>
    <property type="match status" value="1"/>
</dbReference>
<keyword evidence="2" id="KW-0810">Translation regulation</keyword>
<organism evidence="4 5">
    <name type="scientific">Sanguibacter inulinus</name>
    <dbReference type="NCBI Taxonomy" id="60922"/>
    <lineage>
        <taxon>Bacteria</taxon>
        <taxon>Bacillati</taxon>
        <taxon>Actinomycetota</taxon>
        <taxon>Actinomycetes</taxon>
        <taxon>Micrococcales</taxon>
        <taxon>Sanguibacteraceae</taxon>
        <taxon>Sanguibacter</taxon>
    </lineage>
</organism>
<evidence type="ECO:0000256" key="2">
    <source>
        <dbReference type="HAMAP-Rule" id="MF_01477"/>
    </source>
</evidence>
<keyword evidence="5" id="KW-1185">Reference proteome</keyword>
<evidence type="ECO:0000313" key="5">
    <source>
        <dbReference type="Proteomes" id="UP000561011"/>
    </source>
</evidence>
<dbReference type="GO" id="GO:0017148">
    <property type="term" value="P:negative regulation of translation"/>
    <property type="evidence" value="ECO:0007669"/>
    <property type="project" value="UniProtKB-UniRule"/>
</dbReference>
<dbReference type="HAMAP" id="MF_01477">
    <property type="entry name" value="Iojap_RsfS"/>
    <property type="match status" value="1"/>
</dbReference>
<dbReference type="GO" id="GO:0042256">
    <property type="term" value="P:cytosolic ribosome assembly"/>
    <property type="evidence" value="ECO:0007669"/>
    <property type="project" value="UniProtKB-UniRule"/>
</dbReference>
<dbReference type="GO" id="GO:0090071">
    <property type="term" value="P:negative regulation of ribosome biogenesis"/>
    <property type="evidence" value="ECO:0007669"/>
    <property type="project" value="UniProtKB-UniRule"/>
</dbReference>
<name>A0A853ESU0_9MICO</name>
<sequence length="148" mass="16223">MPATERAVELAIAAARAASDRKAAEIIALDVSEQLVLTDVFLIASGNNERQVSAIVDSVEEALHGLGVKPIRREGKGESRWVLIDFGDIVVHVQHQEDRVFYALERLWKDCPVIELPEDARGGDGHAPEYDADDFGYPSPADSRDDTV</sequence>
<dbReference type="GO" id="GO:0043023">
    <property type="term" value="F:ribosomal large subunit binding"/>
    <property type="evidence" value="ECO:0007669"/>
    <property type="project" value="TreeGrafter"/>
</dbReference>
<dbReference type="Gene3D" id="3.30.460.10">
    <property type="entry name" value="Beta Polymerase, domain 2"/>
    <property type="match status" value="1"/>
</dbReference>
<dbReference type="Pfam" id="PF02410">
    <property type="entry name" value="RsfS"/>
    <property type="match status" value="1"/>
</dbReference>
<comment type="similarity">
    <text evidence="1 2">Belongs to the Iojap/RsfS family.</text>
</comment>
<reference evidence="4 5" key="1">
    <citation type="submission" date="2020-07" db="EMBL/GenBank/DDBJ databases">
        <title>MOT database genomes.</title>
        <authorList>
            <person name="Joseph S."/>
            <person name="Aduse-Opoku J."/>
            <person name="Hashim A."/>
            <person name="Wade W."/>
            <person name="Curtis M."/>
        </authorList>
    </citation>
    <scope>NUCLEOTIDE SEQUENCE [LARGE SCALE GENOMIC DNA]</scope>
    <source>
        <strain evidence="4 5">DSM 100099</strain>
    </source>
</reference>
<dbReference type="GO" id="GO:0005737">
    <property type="term" value="C:cytoplasm"/>
    <property type="evidence" value="ECO:0007669"/>
    <property type="project" value="UniProtKB-SubCell"/>
</dbReference>
<dbReference type="PANTHER" id="PTHR21043:SF0">
    <property type="entry name" value="MITOCHONDRIAL ASSEMBLY OF RIBOSOMAL LARGE SUBUNIT PROTEIN 1"/>
    <property type="match status" value="1"/>
</dbReference>
<comment type="subunit">
    <text evidence="2">Interacts with ribosomal protein uL14 (rplN).</text>
</comment>
<accession>A0A853ESU0</accession>
<dbReference type="InterPro" id="IPR004394">
    <property type="entry name" value="Iojap/RsfS/C7orf30"/>
</dbReference>
<dbReference type="AlphaFoldDB" id="A0A853ESU0"/>
<keyword evidence="2" id="KW-0963">Cytoplasm</keyword>
<dbReference type="RefSeq" id="WP_056131202.1">
    <property type="nucleotide sequence ID" value="NZ_JACBYE010000016.1"/>
</dbReference>
<comment type="function">
    <text evidence="2">Functions as a ribosomal silencing factor. Interacts with ribosomal protein uL14 (rplN), blocking formation of intersubunit bridge B8. Prevents association of the 30S and 50S ribosomal subunits and the formation of functional ribosomes, thus repressing translation.</text>
</comment>
<gene>
    <name evidence="2 4" type="primary">rsfS</name>
    <name evidence="4" type="ORF">HZZ10_08365</name>
</gene>
<dbReference type="PANTHER" id="PTHR21043">
    <property type="entry name" value="IOJAP SUPERFAMILY ORTHOLOG"/>
    <property type="match status" value="1"/>
</dbReference>
<protein>
    <recommendedName>
        <fullName evidence="2">Ribosomal silencing factor RsfS</fullName>
    </recommendedName>
</protein>
<dbReference type="InterPro" id="IPR043519">
    <property type="entry name" value="NT_sf"/>
</dbReference>
<comment type="subcellular location">
    <subcellularLocation>
        <location evidence="2">Cytoplasm</location>
    </subcellularLocation>
</comment>